<sequence>MAGFSKVVATIFLMMLLVFATDMMAEAKICEALSGNFKGLCLSSRDCGNVCRREGFTDGSCIGFRLQCFCTKPCA</sequence>
<reference evidence="9" key="3">
    <citation type="journal article" date="2014" name="Nat. Genet.">
        <title>Genome sequence of the hot pepper provides insights into the evolution of pungency in Capsicum species.</title>
        <authorList>
            <person name="Kim S."/>
            <person name="Park M."/>
            <person name="Yeom S.I."/>
            <person name="Kim Y.M."/>
            <person name="Lee J.M."/>
            <person name="Lee H.A."/>
            <person name="Seo E."/>
            <person name="Choi J."/>
            <person name="Cheong K."/>
            <person name="Kim K.T."/>
            <person name="Jung K."/>
            <person name="Lee G.W."/>
            <person name="Oh S.K."/>
            <person name="Bae C."/>
            <person name="Kim S.B."/>
            <person name="Lee H.Y."/>
            <person name="Kim S.Y."/>
            <person name="Kim M.S."/>
            <person name="Kang B.C."/>
            <person name="Jo Y.D."/>
            <person name="Yang H.B."/>
            <person name="Jeong H.J."/>
            <person name="Kang W.H."/>
            <person name="Kwon J.K."/>
            <person name="Shin C."/>
            <person name="Lim J.Y."/>
            <person name="Park J.H."/>
            <person name="Huh J.H."/>
            <person name="Kim J.S."/>
            <person name="Kim B.D."/>
            <person name="Cohen O."/>
            <person name="Paran I."/>
            <person name="Suh M.C."/>
            <person name="Lee S.B."/>
            <person name="Kim Y.K."/>
            <person name="Shin Y."/>
            <person name="Noh S.J."/>
            <person name="Park J."/>
            <person name="Seo Y.S."/>
            <person name="Kwon S.Y."/>
            <person name="Kim H.A."/>
            <person name="Park J.M."/>
            <person name="Kim H.J."/>
            <person name="Choi S.B."/>
            <person name="Bosland P.W."/>
            <person name="Reeves G."/>
            <person name="Jo S.H."/>
            <person name="Lee B.W."/>
            <person name="Cho H.T."/>
            <person name="Choi H.S."/>
            <person name="Lee M.S."/>
            <person name="Yu Y."/>
            <person name="Do Choi Y."/>
            <person name="Park B.S."/>
            <person name="van Deynze A."/>
            <person name="Ashrafi H."/>
            <person name="Hill T."/>
            <person name="Kim W.T."/>
            <person name="Pai H.S."/>
            <person name="Ahn H.K."/>
            <person name="Yeam I."/>
            <person name="Giovannoni J.J."/>
            <person name="Rose J.K."/>
            <person name="Sorensen I."/>
            <person name="Lee S.J."/>
            <person name="Kim R.W."/>
            <person name="Choi I.Y."/>
            <person name="Choi B.S."/>
            <person name="Lim J.S."/>
            <person name="Lee Y.H."/>
            <person name="Choi D."/>
        </authorList>
    </citation>
    <scope>NUCLEOTIDE SEQUENCE [LARGE SCALE GENOMIC DNA]</scope>
</reference>
<organism evidence="7">
    <name type="scientific">Capsicum annuum</name>
    <name type="common">Capsicum pepper</name>
    <dbReference type="NCBI Taxonomy" id="4072"/>
    <lineage>
        <taxon>Eukaryota</taxon>
        <taxon>Viridiplantae</taxon>
        <taxon>Streptophyta</taxon>
        <taxon>Embryophyta</taxon>
        <taxon>Tracheophyta</taxon>
        <taxon>Spermatophyta</taxon>
        <taxon>Magnoliopsida</taxon>
        <taxon>eudicotyledons</taxon>
        <taxon>Gunneridae</taxon>
        <taxon>Pentapetalae</taxon>
        <taxon>asterids</taxon>
        <taxon>lamiids</taxon>
        <taxon>Solanales</taxon>
        <taxon>Solanaceae</taxon>
        <taxon>Solanoideae</taxon>
        <taxon>Capsiceae</taxon>
        <taxon>Capsicum</taxon>
    </lineage>
</organism>
<reference evidence="7" key="1">
    <citation type="submission" date="2002-02" db="EMBL/GenBank/DDBJ databases">
        <title>A full length cDNA clone encoding gamma thionin.</title>
        <authorList>
            <person name="Sajari R."/>
            <person name="Sidik N.M."/>
            <person name="Zainal Z."/>
        </authorList>
    </citation>
    <scope>NUCLEOTIDE SEQUENCE</scope>
    <source>
        <tissue evidence="7">Fruit</tissue>
    </source>
</reference>
<evidence type="ECO:0000256" key="4">
    <source>
        <dbReference type="ARBA" id="ARBA00023157"/>
    </source>
</evidence>
<dbReference type="InterPro" id="IPR003614">
    <property type="entry name" value="Knottins"/>
</dbReference>
<dbReference type="PROSITE" id="PS00940">
    <property type="entry name" value="GAMMA_THIONIN"/>
    <property type="match status" value="1"/>
</dbReference>
<protein>
    <submittedName>
        <fullName evidence="8 9">Defensin</fullName>
    </submittedName>
    <submittedName>
        <fullName evidence="7">Gamma thionin</fullName>
    </submittedName>
</protein>
<dbReference type="SMART" id="SM00505">
    <property type="entry name" value="Knot1"/>
    <property type="match status" value="1"/>
</dbReference>
<dbReference type="EMBL" id="EU560903">
    <property type="protein sequence ID" value="ACB30365.1"/>
    <property type="molecule type" value="mRNA"/>
</dbReference>
<evidence type="ECO:0000256" key="5">
    <source>
        <dbReference type="SAM" id="SignalP"/>
    </source>
</evidence>
<evidence type="ECO:0000256" key="1">
    <source>
        <dbReference type="ARBA" id="ARBA00004613"/>
    </source>
</evidence>
<dbReference type="SMR" id="Q547G9"/>
<keyword evidence="4" id="KW-1015">Disulfide bond</keyword>
<feature type="signal peptide" evidence="5">
    <location>
        <begin position="1"/>
        <end position="20"/>
    </location>
</feature>
<evidence type="ECO:0000256" key="3">
    <source>
        <dbReference type="ARBA" id="ARBA00022729"/>
    </source>
</evidence>
<gene>
    <name evidence="9" type="ORF">T459_21182</name>
</gene>
<evidence type="ECO:0000313" key="10">
    <source>
        <dbReference type="Proteomes" id="UP000222542"/>
    </source>
</evidence>
<dbReference type="AlphaFoldDB" id="Q547G9"/>
<evidence type="ECO:0000313" key="9">
    <source>
        <dbReference type="EMBL" id="PHT73905.1"/>
    </source>
</evidence>
<dbReference type="Pfam" id="PF00304">
    <property type="entry name" value="Gamma-thionin"/>
    <property type="match status" value="1"/>
</dbReference>
<comment type="subcellular location">
    <subcellularLocation>
        <location evidence="1">Secreted</location>
    </subcellularLocation>
</comment>
<reference evidence="9 10" key="4">
    <citation type="journal article" date="2017" name="Genome Biol.">
        <title>New reference genome sequences of hot pepper reveal the massive evolution of plant disease-resistance genes by retroduplication.</title>
        <authorList>
            <person name="Kim S."/>
            <person name="Park J."/>
            <person name="Yeom S.I."/>
            <person name="Kim Y.M."/>
            <person name="Seo E."/>
            <person name="Kim K.T."/>
            <person name="Kim M.S."/>
            <person name="Lee J.M."/>
            <person name="Cheong K."/>
            <person name="Shin H.S."/>
            <person name="Kim S.B."/>
            <person name="Han K."/>
            <person name="Lee J."/>
            <person name="Park M."/>
            <person name="Lee H.A."/>
            <person name="Lee H.Y."/>
            <person name="Lee Y."/>
            <person name="Oh S."/>
            <person name="Lee J.H."/>
            <person name="Choi E."/>
            <person name="Choi E."/>
            <person name="Lee S.E."/>
            <person name="Jeon J."/>
            <person name="Kim H."/>
            <person name="Choi G."/>
            <person name="Song H."/>
            <person name="Lee J."/>
            <person name="Lee S.C."/>
            <person name="Kwon J.K."/>
            <person name="Lee H.Y."/>
            <person name="Koo N."/>
            <person name="Hong Y."/>
            <person name="Kim R.W."/>
            <person name="Kang W.H."/>
            <person name="Huh J.H."/>
            <person name="Kang B.C."/>
            <person name="Yang T.J."/>
            <person name="Lee Y.H."/>
            <person name="Bennetzen J.L."/>
            <person name="Choi D."/>
        </authorList>
    </citation>
    <scope>NUCLEOTIDE SEQUENCE [LARGE SCALE GENOMIC DNA]</scope>
    <source>
        <strain evidence="10">cv. CM334</strain>
    </source>
</reference>
<evidence type="ECO:0000259" key="6">
    <source>
        <dbReference type="SMART" id="SM00505"/>
    </source>
</evidence>
<dbReference type="STRING" id="4072.Q547G9"/>
<dbReference type="Proteomes" id="UP000222542">
    <property type="component" value="Unassembled WGS sequence"/>
</dbReference>
<keyword evidence="10" id="KW-1185">Reference proteome</keyword>
<dbReference type="SUPFAM" id="SSF57095">
    <property type="entry name" value="Scorpion toxin-like"/>
    <property type="match status" value="1"/>
</dbReference>
<dbReference type="GO" id="GO:0005576">
    <property type="term" value="C:extracellular region"/>
    <property type="evidence" value="ECO:0007669"/>
    <property type="project" value="UniProtKB-SubCell"/>
</dbReference>
<name>Q547G9_CAPAN</name>
<dbReference type="PANTHER" id="PTHR33147:SF111">
    <property type="entry name" value="DEFENSIN-LIKE PROTEIN"/>
    <property type="match status" value="1"/>
</dbReference>
<dbReference type="OMA" id="GICIMSS"/>
<dbReference type="PANTHER" id="PTHR33147">
    <property type="entry name" value="DEFENSIN-LIKE PROTEIN 1"/>
    <property type="match status" value="1"/>
</dbReference>
<keyword evidence="3 5" id="KW-0732">Signal</keyword>
<accession>Q547G9</accession>
<dbReference type="GO" id="GO:0006952">
    <property type="term" value="P:defense response"/>
    <property type="evidence" value="ECO:0000318"/>
    <property type="project" value="GO_Central"/>
</dbReference>
<dbReference type="PRINTS" id="PR00288">
    <property type="entry name" value="PUROTHIONIN"/>
</dbReference>
<feature type="chain" id="PRO_5013531829" evidence="5">
    <location>
        <begin position="21"/>
        <end position="75"/>
    </location>
</feature>
<reference evidence="8" key="2">
    <citation type="submission" date="2008-02" db="EMBL/GenBank/DDBJ databases">
        <title>Anthracnose tolerance related full length cDNA.</title>
        <authorList>
            <person name="Kim S.K."/>
            <person name="Hwang H.Y."/>
            <person name="Jung M."/>
            <person name="Harn C.H."/>
        </authorList>
    </citation>
    <scope>NUCLEOTIDE SEQUENCE</scope>
</reference>
<evidence type="ECO:0000313" key="8">
    <source>
        <dbReference type="EMBL" id="ACB30365.1"/>
    </source>
</evidence>
<dbReference type="OrthoDB" id="683455at2759"/>
<evidence type="ECO:0000256" key="2">
    <source>
        <dbReference type="ARBA" id="ARBA00022525"/>
    </source>
</evidence>
<dbReference type="InterPro" id="IPR036574">
    <property type="entry name" value="Scorpion_toxin-like_sf"/>
</dbReference>
<dbReference type="InterPro" id="IPR008176">
    <property type="entry name" value="Defensin_plant"/>
</dbReference>
<evidence type="ECO:0000313" key="7">
    <source>
        <dbReference type="EMBL" id="AAM09502.1"/>
    </source>
</evidence>
<dbReference type="Gene3D" id="3.30.30.10">
    <property type="entry name" value="Knottin, scorpion toxin-like"/>
    <property type="match status" value="1"/>
</dbReference>
<dbReference type="EMBL" id="AF488780">
    <property type="protein sequence ID" value="AAM09502.1"/>
    <property type="molecule type" value="mRNA"/>
</dbReference>
<keyword evidence="2" id="KW-0964">Secreted</keyword>
<dbReference type="CDD" id="cd00107">
    <property type="entry name" value="Knot1"/>
    <property type="match status" value="1"/>
</dbReference>
<dbReference type="EMBL" id="AYRZ02000008">
    <property type="protein sequence ID" value="PHT73905.1"/>
    <property type="molecule type" value="Genomic_DNA"/>
</dbReference>
<feature type="domain" description="Knottins-like" evidence="6">
    <location>
        <begin position="29"/>
        <end position="74"/>
    </location>
</feature>
<dbReference type="Gramene" id="PHT73905">
    <property type="protein sequence ID" value="PHT73905"/>
    <property type="gene ID" value="T459_21182"/>
</dbReference>
<proteinExistence type="evidence at transcript level"/>